<comment type="caution">
    <text evidence="1">The sequence shown here is derived from an EMBL/GenBank/DDBJ whole genome shotgun (WGS) entry which is preliminary data.</text>
</comment>
<keyword evidence="2" id="KW-1185">Reference proteome</keyword>
<dbReference type="AlphaFoldDB" id="A0A8X6MIK6"/>
<accession>A0A8X6MIK6</accession>
<name>A0A8X6MIK6_9ARAC</name>
<organism evidence="1 2">
    <name type="scientific">Trichonephila inaurata madagascariensis</name>
    <dbReference type="NCBI Taxonomy" id="2747483"/>
    <lineage>
        <taxon>Eukaryota</taxon>
        <taxon>Metazoa</taxon>
        <taxon>Ecdysozoa</taxon>
        <taxon>Arthropoda</taxon>
        <taxon>Chelicerata</taxon>
        <taxon>Arachnida</taxon>
        <taxon>Araneae</taxon>
        <taxon>Araneomorphae</taxon>
        <taxon>Entelegynae</taxon>
        <taxon>Araneoidea</taxon>
        <taxon>Nephilidae</taxon>
        <taxon>Trichonephila</taxon>
        <taxon>Trichonephila inaurata</taxon>
    </lineage>
</organism>
<reference evidence="1" key="1">
    <citation type="submission" date="2020-08" db="EMBL/GenBank/DDBJ databases">
        <title>Multicomponent nature underlies the extraordinary mechanical properties of spider dragline silk.</title>
        <authorList>
            <person name="Kono N."/>
            <person name="Nakamura H."/>
            <person name="Mori M."/>
            <person name="Yoshida Y."/>
            <person name="Ohtoshi R."/>
            <person name="Malay A.D."/>
            <person name="Moran D.A.P."/>
            <person name="Tomita M."/>
            <person name="Numata K."/>
            <person name="Arakawa K."/>
        </authorList>
    </citation>
    <scope>NUCLEOTIDE SEQUENCE</scope>
</reference>
<gene>
    <name evidence="1" type="ORF">TNIN_278191</name>
</gene>
<dbReference type="EMBL" id="BMAV01027130">
    <property type="protein sequence ID" value="GFS56555.1"/>
    <property type="molecule type" value="Genomic_DNA"/>
</dbReference>
<evidence type="ECO:0000313" key="1">
    <source>
        <dbReference type="EMBL" id="GFS56555.1"/>
    </source>
</evidence>
<protein>
    <submittedName>
        <fullName evidence="1">Uncharacterized protein</fullName>
    </submittedName>
</protein>
<dbReference type="Proteomes" id="UP000886998">
    <property type="component" value="Unassembled WGS sequence"/>
</dbReference>
<sequence>MLRKAPRMKHVATLRSLWPMDGSEADGSGIGHLNHAIGPFLPIAPIQHDLSQFHRVWGPCSVQALCTKLYSLGLPITIDTASIKVPFPLLAFCSRYSSNTSAGSKYANDSNVGMSRGSRFGNSCCICSTRSTVYMGSRAMTSAGFKELSSIETVP</sequence>
<proteinExistence type="predicted"/>
<evidence type="ECO:0000313" key="2">
    <source>
        <dbReference type="Proteomes" id="UP000886998"/>
    </source>
</evidence>